<evidence type="ECO:0000256" key="2">
    <source>
        <dbReference type="ARBA" id="ARBA00011245"/>
    </source>
</evidence>
<name>A0A9P9D889_9PLEO</name>
<dbReference type="InterPro" id="IPR011032">
    <property type="entry name" value="GroES-like_sf"/>
</dbReference>
<evidence type="ECO:0000313" key="5">
    <source>
        <dbReference type="EMBL" id="KAH7114194.1"/>
    </source>
</evidence>
<keyword evidence="3" id="KW-0560">Oxidoreductase</keyword>
<dbReference type="PANTHER" id="PTHR45348:SF5">
    <property type="entry name" value="OXIDOREDUCTASE, PUTATIVE (AFU_ORTHOLOGUE AFUA_8G01420)-RELATED"/>
    <property type="match status" value="1"/>
</dbReference>
<dbReference type="Pfam" id="PF08240">
    <property type="entry name" value="ADH_N"/>
    <property type="match status" value="1"/>
</dbReference>
<dbReference type="InterPro" id="IPR020843">
    <property type="entry name" value="ER"/>
</dbReference>
<proteinExistence type="inferred from homology"/>
<feature type="domain" description="Enoyl reductase (ER)" evidence="4">
    <location>
        <begin position="9"/>
        <end position="323"/>
    </location>
</feature>
<protein>
    <submittedName>
        <fullName evidence="5">Chaperonin 10-like protein</fullName>
    </submittedName>
</protein>
<dbReference type="Gene3D" id="3.40.50.720">
    <property type="entry name" value="NAD(P)-binding Rossmann-like Domain"/>
    <property type="match status" value="1"/>
</dbReference>
<dbReference type="SUPFAM" id="SSF50129">
    <property type="entry name" value="GroES-like"/>
    <property type="match status" value="1"/>
</dbReference>
<dbReference type="Gene3D" id="3.90.180.10">
    <property type="entry name" value="Medium-chain alcohol dehydrogenases, catalytic domain"/>
    <property type="match status" value="1"/>
</dbReference>
<dbReference type="Proteomes" id="UP000700596">
    <property type="component" value="Unassembled WGS sequence"/>
</dbReference>
<comment type="subunit">
    <text evidence="2">Monomer.</text>
</comment>
<dbReference type="AlphaFoldDB" id="A0A9P9D889"/>
<organism evidence="5 6">
    <name type="scientific">Dendryphion nanum</name>
    <dbReference type="NCBI Taxonomy" id="256645"/>
    <lineage>
        <taxon>Eukaryota</taxon>
        <taxon>Fungi</taxon>
        <taxon>Dikarya</taxon>
        <taxon>Ascomycota</taxon>
        <taxon>Pezizomycotina</taxon>
        <taxon>Dothideomycetes</taxon>
        <taxon>Pleosporomycetidae</taxon>
        <taxon>Pleosporales</taxon>
        <taxon>Torulaceae</taxon>
        <taxon>Dendryphion</taxon>
    </lineage>
</organism>
<accession>A0A9P9D889</accession>
<gene>
    <name evidence="5" type="ORF">B0J11DRAFT_618899</name>
</gene>
<evidence type="ECO:0000256" key="3">
    <source>
        <dbReference type="ARBA" id="ARBA00023002"/>
    </source>
</evidence>
<dbReference type="EMBL" id="JAGMWT010000017">
    <property type="protein sequence ID" value="KAH7114194.1"/>
    <property type="molecule type" value="Genomic_DNA"/>
</dbReference>
<keyword evidence="6" id="KW-1185">Reference proteome</keyword>
<reference evidence="5" key="1">
    <citation type="journal article" date="2021" name="Nat. Commun.">
        <title>Genetic determinants of endophytism in the Arabidopsis root mycobiome.</title>
        <authorList>
            <person name="Mesny F."/>
            <person name="Miyauchi S."/>
            <person name="Thiergart T."/>
            <person name="Pickel B."/>
            <person name="Atanasova L."/>
            <person name="Karlsson M."/>
            <person name="Huettel B."/>
            <person name="Barry K.W."/>
            <person name="Haridas S."/>
            <person name="Chen C."/>
            <person name="Bauer D."/>
            <person name="Andreopoulos W."/>
            <person name="Pangilinan J."/>
            <person name="LaButti K."/>
            <person name="Riley R."/>
            <person name="Lipzen A."/>
            <person name="Clum A."/>
            <person name="Drula E."/>
            <person name="Henrissat B."/>
            <person name="Kohler A."/>
            <person name="Grigoriev I.V."/>
            <person name="Martin F.M."/>
            <person name="Hacquard S."/>
        </authorList>
    </citation>
    <scope>NUCLEOTIDE SEQUENCE</scope>
    <source>
        <strain evidence="5">MPI-CAGE-CH-0243</strain>
    </source>
</reference>
<comment type="caution">
    <text evidence="5">The sequence shown here is derived from an EMBL/GenBank/DDBJ whole genome shotgun (WGS) entry which is preliminary data.</text>
</comment>
<dbReference type="OrthoDB" id="3233595at2759"/>
<evidence type="ECO:0000259" key="4">
    <source>
        <dbReference type="SMART" id="SM00829"/>
    </source>
</evidence>
<dbReference type="PANTHER" id="PTHR45348">
    <property type="entry name" value="HYPOTHETICAL OXIDOREDUCTASE (EUROFUNG)"/>
    <property type="match status" value="1"/>
</dbReference>
<dbReference type="CDD" id="cd08249">
    <property type="entry name" value="enoyl_reductase_like"/>
    <property type="match status" value="1"/>
</dbReference>
<dbReference type="GO" id="GO:0016651">
    <property type="term" value="F:oxidoreductase activity, acting on NAD(P)H"/>
    <property type="evidence" value="ECO:0007669"/>
    <property type="project" value="InterPro"/>
</dbReference>
<dbReference type="InterPro" id="IPR047122">
    <property type="entry name" value="Trans-enoyl_RdTase-like"/>
</dbReference>
<dbReference type="InterPro" id="IPR036291">
    <property type="entry name" value="NAD(P)-bd_dom_sf"/>
</dbReference>
<comment type="similarity">
    <text evidence="1">Belongs to the zinc-containing alcohol dehydrogenase family.</text>
</comment>
<dbReference type="InterPro" id="IPR013154">
    <property type="entry name" value="ADH-like_N"/>
</dbReference>
<dbReference type="SUPFAM" id="SSF51735">
    <property type="entry name" value="NAD(P)-binding Rossmann-fold domains"/>
    <property type="match status" value="1"/>
</dbReference>
<evidence type="ECO:0000256" key="1">
    <source>
        <dbReference type="ARBA" id="ARBA00008072"/>
    </source>
</evidence>
<dbReference type="SMART" id="SM00829">
    <property type="entry name" value="PKS_ER"/>
    <property type="match status" value="1"/>
</dbReference>
<sequence>MKEAIVHKGPRVEILDSEIPTPGPEQVVIKVVVSGCNPKDWKIPELLKNEENPGDDMVGIVHSVGDKVYEFKPGDRVASFHEIMTKNGTYAEYAVGWQHTTFHLPENVSFEDASTIPLAAMTAAIGLHLGLGLPLPWIPATERIPLVIYGGASAVGAFAIKLAVRANIHPIIAIAGRGTAYVESLIDRSKGDTIIDYRNDSFAIVNGIKEALNGATLRHAFDPTSDHGSWTNIVKVLDPKGKITLVTPGKEYEDIPKSMEQNSTSVLDAHRGASDFAFVYFRYLGRGLAEGWFKPHPVEVVPGGLEGIQKALVDLKEGKASAMKYAFRIEDTPGIEK</sequence>
<evidence type="ECO:0000313" key="6">
    <source>
        <dbReference type="Proteomes" id="UP000700596"/>
    </source>
</evidence>